<proteinExistence type="predicted"/>
<dbReference type="RefSeq" id="WP_338391192.1">
    <property type="nucleotide sequence ID" value="NZ_AP025314.1"/>
</dbReference>
<dbReference type="AlphaFoldDB" id="A0AAU9D9K7"/>
<evidence type="ECO:0000313" key="3">
    <source>
        <dbReference type="Proteomes" id="UP001348817"/>
    </source>
</evidence>
<organism evidence="2 3">
    <name type="scientific">Fulvitalea axinellae</name>
    <dbReference type="NCBI Taxonomy" id="1182444"/>
    <lineage>
        <taxon>Bacteria</taxon>
        <taxon>Pseudomonadati</taxon>
        <taxon>Bacteroidota</taxon>
        <taxon>Cytophagia</taxon>
        <taxon>Cytophagales</taxon>
        <taxon>Persicobacteraceae</taxon>
        <taxon>Fulvitalea</taxon>
    </lineage>
</organism>
<keyword evidence="1" id="KW-0175">Coiled coil</keyword>
<dbReference type="Proteomes" id="UP001348817">
    <property type="component" value="Chromosome"/>
</dbReference>
<accession>A0AAU9D9K7</accession>
<reference evidence="2 3" key="1">
    <citation type="submission" date="2021-12" db="EMBL/GenBank/DDBJ databases">
        <title>Genome sequencing of bacteria with rrn-lacking chromosome and rrn-plasmid.</title>
        <authorList>
            <person name="Anda M."/>
            <person name="Iwasaki W."/>
        </authorList>
    </citation>
    <scope>NUCLEOTIDE SEQUENCE [LARGE SCALE GENOMIC DNA]</scope>
    <source>
        <strain evidence="2 3">DSM 100852</strain>
    </source>
</reference>
<gene>
    <name evidence="2" type="ORF">FUAX_20280</name>
</gene>
<keyword evidence="3" id="KW-1185">Reference proteome</keyword>
<dbReference type="PROSITE" id="PS51257">
    <property type="entry name" value="PROKAR_LIPOPROTEIN"/>
    <property type="match status" value="1"/>
</dbReference>
<protein>
    <recommendedName>
        <fullName evidence="4">Lipoprotein</fullName>
    </recommendedName>
</protein>
<dbReference type="EMBL" id="AP025314">
    <property type="protein sequence ID" value="BDD09596.1"/>
    <property type="molecule type" value="Genomic_DNA"/>
</dbReference>
<sequence length="245" mass="28001">MRKLALFVVGVLLLGACNQKKVESLEGQVDSLRTVLNTNASQIDRLTQEIDNIDNLLDSIEASERIIQLNIQEGKASNSTVDRIKNLNVYLEQAKEKIEALEGQVKKNNRTHAYLVRRLKKQIKEKEEMIAGLKDEVQKLKDENRLLTDKVSQQSEELNSLSGELQQKQEDYESLQSVSQTTKAKLLFEAAGITEELAKKTFFAPKKKKERFRSAYELYEQSLELGYAPAEAKMKSLEKKVKRKK</sequence>
<feature type="coiled-coil region" evidence="1">
    <location>
        <begin position="43"/>
        <end position="178"/>
    </location>
</feature>
<name>A0AAU9D9K7_9BACT</name>
<dbReference type="Gene3D" id="1.20.5.170">
    <property type="match status" value="1"/>
</dbReference>
<dbReference type="KEGG" id="fax:FUAX_20280"/>
<evidence type="ECO:0008006" key="4">
    <source>
        <dbReference type="Google" id="ProtNLM"/>
    </source>
</evidence>
<evidence type="ECO:0000256" key="1">
    <source>
        <dbReference type="SAM" id="Coils"/>
    </source>
</evidence>
<evidence type="ECO:0000313" key="2">
    <source>
        <dbReference type="EMBL" id="BDD09596.1"/>
    </source>
</evidence>